<keyword evidence="6" id="KW-0902">Two-component regulatory system</keyword>
<evidence type="ECO:0000256" key="7">
    <source>
        <dbReference type="SAM" id="Phobius"/>
    </source>
</evidence>
<keyword evidence="10" id="KW-1185">Reference proteome</keyword>
<dbReference type="SMART" id="SM00028">
    <property type="entry name" value="TPR"/>
    <property type="match status" value="4"/>
</dbReference>
<feature type="transmembrane region" description="Helical" evidence="7">
    <location>
        <begin position="408"/>
        <end position="427"/>
    </location>
</feature>
<dbReference type="CDD" id="cd00082">
    <property type="entry name" value="HisKA"/>
    <property type="match status" value="1"/>
</dbReference>
<evidence type="ECO:0000256" key="1">
    <source>
        <dbReference type="ARBA" id="ARBA00000085"/>
    </source>
</evidence>
<dbReference type="InterPro" id="IPR005467">
    <property type="entry name" value="His_kinase_dom"/>
</dbReference>
<dbReference type="PANTHER" id="PTHR43711">
    <property type="entry name" value="TWO-COMPONENT HISTIDINE KINASE"/>
    <property type="match status" value="1"/>
</dbReference>
<evidence type="ECO:0000256" key="3">
    <source>
        <dbReference type="ARBA" id="ARBA00022553"/>
    </source>
</evidence>
<comment type="catalytic activity">
    <reaction evidence="1">
        <text>ATP + protein L-histidine = ADP + protein N-phospho-L-histidine.</text>
        <dbReference type="EC" id="2.7.13.3"/>
    </reaction>
</comment>
<dbReference type="EMBL" id="PPSL01000001">
    <property type="protein sequence ID" value="PQJ12723.1"/>
    <property type="molecule type" value="Genomic_DNA"/>
</dbReference>
<dbReference type="Gene3D" id="1.25.40.10">
    <property type="entry name" value="Tetratricopeptide repeat domain"/>
    <property type="match status" value="2"/>
</dbReference>
<dbReference type="OrthoDB" id="9810447at2"/>
<dbReference type="SMART" id="SM00388">
    <property type="entry name" value="HisKA"/>
    <property type="match status" value="1"/>
</dbReference>
<proteinExistence type="predicted"/>
<evidence type="ECO:0000259" key="8">
    <source>
        <dbReference type="PROSITE" id="PS50109"/>
    </source>
</evidence>
<keyword evidence="7" id="KW-0472">Membrane</keyword>
<dbReference type="InterPro" id="IPR019734">
    <property type="entry name" value="TPR_rpt"/>
</dbReference>
<protein>
    <recommendedName>
        <fullName evidence="2">histidine kinase</fullName>
        <ecNumber evidence="2">2.7.13.3</ecNumber>
    </recommendedName>
</protein>
<dbReference type="InterPro" id="IPR036890">
    <property type="entry name" value="HATPase_C_sf"/>
</dbReference>
<evidence type="ECO:0000256" key="5">
    <source>
        <dbReference type="ARBA" id="ARBA00022777"/>
    </source>
</evidence>
<evidence type="ECO:0000313" key="10">
    <source>
        <dbReference type="Proteomes" id="UP000239872"/>
    </source>
</evidence>
<comment type="caution">
    <text evidence="9">The sequence shown here is derived from an EMBL/GenBank/DDBJ whole genome shotgun (WGS) entry which is preliminary data.</text>
</comment>
<dbReference type="FunFam" id="3.30.565.10:FF:000006">
    <property type="entry name" value="Sensor histidine kinase WalK"/>
    <property type="match status" value="1"/>
</dbReference>
<dbReference type="RefSeq" id="WP_105037607.1">
    <property type="nucleotide sequence ID" value="NZ_PPSL01000001.1"/>
</dbReference>
<evidence type="ECO:0000256" key="4">
    <source>
        <dbReference type="ARBA" id="ARBA00022679"/>
    </source>
</evidence>
<dbReference type="InterPro" id="IPR003661">
    <property type="entry name" value="HisK_dim/P_dom"/>
</dbReference>
<dbReference type="InterPro" id="IPR011990">
    <property type="entry name" value="TPR-like_helical_dom_sf"/>
</dbReference>
<dbReference type="Proteomes" id="UP000239872">
    <property type="component" value="Unassembled WGS sequence"/>
</dbReference>
<dbReference type="SUPFAM" id="SSF48452">
    <property type="entry name" value="TPR-like"/>
    <property type="match status" value="1"/>
</dbReference>
<sequence length="685" mass="78391">MIRDTPCRRLSVYFFAFFLIQLVVFTSCNFSKKVADNSRYFDSVLNAANSRYDVKHIDLICSFVDSAWDAFPNRGPHDMFKKYQWRSSIYSGLFNYAAALRNIDSAIGFINSDPERYKYDYAEAMFVKGNLLLNLNEYDKSFRQLYKGKQFVEQYLDTCAYARYNSCLASVSFIQNKPREAIKYLQEAFDQAGKCKETDFKWAFGERQGELDNIGVCYEILGIYDTAIIYYNKALRFIDSNEHRFPKEKDDIRVCRAVIKGNLGGVYVKNGNLKEAEALLKENIAENDRHESNSQDARLTLMKLSRLYMKQGRFNEAFKIVTDVRRQMDTIQTTDEITWLKLAADYYDTTNDVVHAYPLFKKFISLRDSGEATRKELPGADFNKTFDHLDQAVEIASLKKEKTYANRVLFVSVVLSVMAIIIIYLVWNNYRQSKQNLERQKTLNKQISTYNVTMQKTLNALEQSQQNNTRMMRVVAHDLHNPVSAMVSLIDLLRDGDYDEEQQEMFQMLATSGTNALKLIGDILHAKPAMDMERLELSELLTYSVGLMQYRANEKNQSLILHVVPVTVMADREKIWRVINNLIVNAIKFSYEGKSIEVTLQKKGDVALLSVKDEGVGMSPILSGEIFQHFALGGRAGTSGEESFGLGLSISKQIIDAHGGKIWFESAVGKGTTFYVELKLVGDEI</sequence>
<evidence type="ECO:0000256" key="6">
    <source>
        <dbReference type="ARBA" id="ARBA00023012"/>
    </source>
</evidence>
<reference evidence="9 10" key="1">
    <citation type="submission" date="2018-01" db="EMBL/GenBank/DDBJ databases">
        <title>A novel member of the phylum Bacteroidetes isolated from glacier ice.</title>
        <authorList>
            <person name="Liu Q."/>
            <person name="Xin Y.-H."/>
        </authorList>
    </citation>
    <scope>NUCLEOTIDE SEQUENCE [LARGE SCALE GENOMIC DNA]</scope>
    <source>
        <strain evidence="9 10">RB1R16</strain>
    </source>
</reference>
<keyword evidence="5" id="KW-0418">Kinase</keyword>
<evidence type="ECO:0000313" key="9">
    <source>
        <dbReference type="EMBL" id="PQJ12723.1"/>
    </source>
</evidence>
<dbReference type="PRINTS" id="PR00344">
    <property type="entry name" value="BCTRLSENSOR"/>
</dbReference>
<dbReference type="SUPFAM" id="SSF47384">
    <property type="entry name" value="Homodimeric domain of signal transducing histidine kinase"/>
    <property type="match status" value="1"/>
</dbReference>
<dbReference type="SMART" id="SM00387">
    <property type="entry name" value="HATPase_c"/>
    <property type="match status" value="1"/>
</dbReference>
<dbReference type="InterPro" id="IPR004358">
    <property type="entry name" value="Sig_transdc_His_kin-like_C"/>
</dbReference>
<feature type="domain" description="Histidine kinase" evidence="8">
    <location>
        <begin position="474"/>
        <end position="682"/>
    </location>
</feature>
<dbReference type="Pfam" id="PF00512">
    <property type="entry name" value="HisKA"/>
    <property type="match status" value="1"/>
</dbReference>
<dbReference type="InterPro" id="IPR050736">
    <property type="entry name" value="Sensor_HK_Regulatory"/>
</dbReference>
<keyword evidence="3" id="KW-0597">Phosphoprotein</keyword>
<dbReference type="AlphaFoldDB" id="A0A2S7T0I6"/>
<keyword evidence="4" id="KW-0808">Transferase</keyword>
<keyword evidence="7" id="KW-1133">Transmembrane helix</keyword>
<evidence type="ECO:0000256" key="2">
    <source>
        <dbReference type="ARBA" id="ARBA00012438"/>
    </source>
</evidence>
<dbReference type="InterPro" id="IPR036097">
    <property type="entry name" value="HisK_dim/P_sf"/>
</dbReference>
<dbReference type="Gene3D" id="3.30.565.10">
    <property type="entry name" value="Histidine kinase-like ATPase, C-terminal domain"/>
    <property type="match status" value="1"/>
</dbReference>
<dbReference type="Pfam" id="PF13181">
    <property type="entry name" value="TPR_8"/>
    <property type="match status" value="1"/>
</dbReference>
<dbReference type="EC" id="2.7.13.3" evidence="2"/>
<dbReference type="PROSITE" id="PS51257">
    <property type="entry name" value="PROKAR_LIPOPROTEIN"/>
    <property type="match status" value="1"/>
</dbReference>
<organism evidence="9 10">
    <name type="scientific">Flavipsychrobacter stenotrophus</name>
    <dbReference type="NCBI Taxonomy" id="2077091"/>
    <lineage>
        <taxon>Bacteria</taxon>
        <taxon>Pseudomonadati</taxon>
        <taxon>Bacteroidota</taxon>
        <taxon>Chitinophagia</taxon>
        <taxon>Chitinophagales</taxon>
        <taxon>Chitinophagaceae</taxon>
        <taxon>Flavipsychrobacter</taxon>
    </lineage>
</organism>
<dbReference type="PROSITE" id="PS50109">
    <property type="entry name" value="HIS_KIN"/>
    <property type="match status" value="1"/>
</dbReference>
<keyword evidence="7" id="KW-0812">Transmembrane</keyword>
<dbReference type="GO" id="GO:0000155">
    <property type="term" value="F:phosphorelay sensor kinase activity"/>
    <property type="evidence" value="ECO:0007669"/>
    <property type="project" value="InterPro"/>
</dbReference>
<dbReference type="CDD" id="cd00075">
    <property type="entry name" value="HATPase"/>
    <property type="match status" value="1"/>
</dbReference>
<accession>A0A2S7T0I6</accession>
<dbReference type="InterPro" id="IPR003594">
    <property type="entry name" value="HATPase_dom"/>
</dbReference>
<name>A0A2S7T0I6_9BACT</name>
<dbReference type="SUPFAM" id="SSF55874">
    <property type="entry name" value="ATPase domain of HSP90 chaperone/DNA topoisomerase II/histidine kinase"/>
    <property type="match status" value="1"/>
</dbReference>
<feature type="transmembrane region" description="Helical" evidence="7">
    <location>
        <begin position="12"/>
        <end position="30"/>
    </location>
</feature>
<gene>
    <name evidence="9" type="ORF">CJD36_002965</name>
</gene>
<dbReference type="PANTHER" id="PTHR43711:SF31">
    <property type="entry name" value="HISTIDINE KINASE"/>
    <property type="match status" value="1"/>
</dbReference>
<dbReference type="Gene3D" id="1.10.287.130">
    <property type="match status" value="1"/>
</dbReference>
<dbReference type="Pfam" id="PF02518">
    <property type="entry name" value="HATPase_c"/>
    <property type="match status" value="1"/>
</dbReference>